<evidence type="ECO:0000313" key="14">
    <source>
        <dbReference type="EMBL" id="SFE82884.1"/>
    </source>
</evidence>
<comment type="function">
    <text evidence="1">Multidrug efflux pump.</text>
</comment>
<feature type="transmembrane region" description="Helical" evidence="13">
    <location>
        <begin position="377"/>
        <end position="395"/>
    </location>
</feature>
<dbReference type="GO" id="GO:0005886">
    <property type="term" value="C:plasma membrane"/>
    <property type="evidence" value="ECO:0007669"/>
    <property type="project" value="UniProtKB-SubCell"/>
</dbReference>
<dbReference type="Pfam" id="PF01554">
    <property type="entry name" value="MatE"/>
    <property type="match status" value="2"/>
</dbReference>
<dbReference type="CDD" id="cd13137">
    <property type="entry name" value="MATE_NorM_like"/>
    <property type="match status" value="1"/>
</dbReference>
<name>A0A1I2DQM9_9BACL</name>
<feature type="transmembrane region" description="Helical" evidence="13">
    <location>
        <begin position="206"/>
        <end position="227"/>
    </location>
</feature>
<accession>A0A1I2DQM9</accession>
<keyword evidence="15" id="KW-1185">Reference proteome</keyword>
<evidence type="ECO:0000256" key="5">
    <source>
        <dbReference type="ARBA" id="ARBA00022448"/>
    </source>
</evidence>
<dbReference type="EMBL" id="FONN01000007">
    <property type="protein sequence ID" value="SFE82884.1"/>
    <property type="molecule type" value="Genomic_DNA"/>
</dbReference>
<sequence>MLNGQEAGDVMLEAHQAGITTRREKIKIILALAVPTMIENFLLTIVGFIDTLFVSRIGLNEVAAVGVGNTVIAVYIALFMALGIGTSSLIARAVGAGDFTKAKAIARQSTWISAFTGLLLGIVSLFFAESILRLMGAAPDILAHGVVYFQIVAVPSLFISLMAIFGSILRSGGDTRTPMVVGIWVNLIHIVLDYVLIFGIGSWQGWGIAGAGWATSIVRVIGTVVLYKYIQQSKLSFSLFKKQSAQSYTYPLLTLSLPAAAERLIMRVGQMFYLGLVIRISTEVYSAHLIAGNVIALSYLPGYGLAVAATTLVGQQLGAGRTRDSYEYGLLTAWIAVVFMTLIGIVFWLGSGIAASWFTGDIVIVEMVRTALGIDAFAQPFLAISLVIAGALQGAGDTKSPMYSTIIGIWGIRVLGIYVLCLHFQMGIAGVWLVSAIDQLMRSVYLLQRFKSRLQAKQTIAQGE</sequence>
<evidence type="ECO:0000256" key="8">
    <source>
        <dbReference type="ARBA" id="ARBA00022692"/>
    </source>
</evidence>
<evidence type="ECO:0000313" key="15">
    <source>
        <dbReference type="Proteomes" id="UP000183410"/>
    </source>
</evidence>
<evidence type="ECO:0000256" key="3">
    <source>
        <dbReference type="ARBA" id="ARBA00010199"/>
    </source>
</evidence>
<evidence type="ECO:0000256" key="11">
    <source>
        <dbReference type="ARBA" id="ARBA00023136"/>
    </source>
</evidence>
<proteinExistence type="inferred from homology"/>
<dbReference type="GO" id="GO:0006811">
    <property type="term" value="P:monoatomic ion transport"/>
    <property type="evidence" value="ECO:0007669"/>
    <property type="project" value="UniProtKB-KW"/>
</dbReference>
<feature type="transmembrane region" description="Helical" evidence="13">
    <location>
        <begin position="285"/>
        <end position="309"/>
    </location>
</feature>
<evidence type="ECO:0000256" key="2">
    <source>
        <dbReference type="ARBA" id="ARBA00004651"/>
    </source>
</evidence>
<feature type="transmembrane region" description="Helical" evidence="13">
    <location>
        <begin position="111"/>
        <end position="135"/>
    </location>
</feature>
<evidence type="ECO:0000256" key="7">
    <source>
        <dbReference type="ARBA" id="ARBA00022475"/>
    </source>
</evidence>
<evidence type="ECO:0000256" key="10">
    <source>
        <dbReference type="ARBA" id="ARBA00023065"/>
    </source>
</evidence>
<dbReference type="PANTHER" id="PTHR43298">
    <property type="entry name" value="MULTIDRUG RESISTANCE PROTEIN NORM-RELATED"/>
    <property type="match status" value="1"/>
</dbReference>
<dbReference type="InterPro" id="IPR002528">
    <property type="entry name" value="MATE_fam"/>
</dbReference>
<evidence type="ECO:0000256" key="12">
    <source>
        <dbReference type="ARBA" id="ARBA00031636"/>
    </source>
</evidence>
<evidence type="ECO:0000256" key="9">
    <source>
        <dbReference type="ARBA" id="ARBA00022989"/>
    </source>
</evidence>
<comment type="similarity">
    <text evidence="3">Belongs to the multi antimicrobial extrusion (MATE) (TC 2.A.66.1) family.</text>
</comment>
<keyword evidence="8 13" id="KW-0812">Transmembrane</keyword>
<protein>
    <recommendedName>
        <fullName evidence="4">Probable multidrug resistance protein NorM</fullName>
    </recommendedName>
    <alternativeName>
        <fullName evidence="12">Multidrug-efflux transporter</fullName>
    </alternativeName>
</protein>
<feature type="transmembrane region" description="Helical" evidence="13">
    <location>
        <begin position="330"/>
        <end position="357"/>
    </location>
</feature>
<gene>
    <name evidence="14" type="ORF">SAMN04487969_107173</name>
</gene>
<dbReference type="GO" id="GO:0015297">
    <property type="term" value="F:antiporter activity"/>
    <property type="evidence" value="ECO:0007669"/>
    <property type="project" value="UniProtKB-KW"/>
</dbReference>
<dbReference type="InterPro" id="IPR048279">
    <property type="entry name" value="MdtK-like"/>
</dbReference>
<dbReference type="PANTHER" id="PTHR43298:SF2">
    <property type="entry name" value="FMN_FAD EXPORTER YEEO-RELATED"/>
    <property type="match status" value="1"/>
</dbReference>
<feature type="transmembrane region" description="Helical" evidence="13">
    <location>
        <begin position="69"/>
        <end position="90"/>
    </location>
</feature>
<feature type="transmembrane region" description="Helical" evidence="13">
    <location>
        <begin position="147"/>
        <end position="169"/>
    </location>
</feature>
<keyword evidence="6" id="KW-0050">Antiport</keyword>
<dbReference type="NCBIfam" id="TIGR00797">
    <property type="entry name" value="matE"/>
    <property type="match status" value="1"/>
</dbReference>
<keyword evidence="5" id="KW-0813">Transport</keyword>
<evidence type="ECO:0000256" key="1">
    <source>
        <dbReference type="ARBA" id="ARBA00003408"/>
    </source>
</evidence>
<dbReference type="InterPro" id="IPR050222">
    <property type="entry name" value="MATE_MdtK"/>
</dbReference>
<evidence type="ECO:0000256" key="6">
    <source>
        <dbReference type="ARBA" id="ARBA00022449"/>
    </source>
</evidence>
<reference evidence="15" key="1">
    <citation type="submission" date="2016-10" db="EMBL/GenBank/DDBJ databases">
        <authorList>
            <person name="Varghese N."/>
            <person name="Submissions S."/>
        </authorList>
    </citation>
    <scope>NUCLEOTIDE SEQUENCE [LARGE SCALE GENOMIC DNA]</scope>
    <source>
        <strain evidence="15">CGMCC 1.10223</strain>
    </source>
</reference>
<evidence type="ECO:0000256" key="13">
    <source>
        <dbReference type="SAM" id="Phobius"/>
    </source>
</evidence>
<keyword evidence="9 13" id="KW-1133">Transmembrane helix</keyword>
<feature type="transmembrane region" description="Helical" evidence="13">
    <location>
        <begin position="181"/>
        <end position="200"/>
    </location>
</feature>
<dbReference type="AlphaFoldDB" id="A0A1I2DQM9"/>
<dbReference type="PIRSF" id="PIRSF006603">
    <property type="entry name" value="DinF"/>
    <property type="match status" value="1"/>
</dbReference>
<feature type="transmembrane region" description="Helical" evidence="13">
    <location>
        <begin position="28"/>
        <end position="49"/>
    </location>
</feature>
<dbReference type="Proteomes" id="UP000183410">
    <property type="component" value="Unassembled WGS sequence"/>
</dbReference>
<keyword evidence="11 13" id="KW-0472">Membrane</keyword>
<dbReference type="GO" id="GO:0042910">
    <property type="term" value="F:xenobiotic transmembrane transporter activity"/>
    <property type="evidence" value="ECO:0007669"/>
    <property type="project" value="InterPro"/>
</dbReference>
<organism evidence="14 15">
    <name type="scientific">Paenibacillus algorifonticola</name>
    <dbReference type="NCBI Taxonomy" id="684063"/>
    <lineage>
        <taxon>Bacteria</taxon>
        <taxon>Bacillati</taxon>
        <taxon>Bacillota</taxon>
        <taxon>Bacilli</taxon>
        <taxon>Bacillales</taxon>
        <taxon>Paenibacillaceae</taxon>
        <taxon>Paenibacillus</taxon>
    </lineage>
</organism>
<comment type="subcellular location">
    <subcellularLocation>
        <location evidence="2">Cell membrane</location>
        <topology evidence="2">Multi-pass membrane protein</topology>
    </subcellularLocation>
</comment>
<keyword evidence="10" id="KW-0406">Ion transport</keyword>
<evidence type="ECO:0000256" key="4">
    <source>
        <dbReference type="ARBA" id="ARBA00020268"/>
    </source>
</evidence>
<keyword evidence="7" id="KW-1003">Cell membrane</keyword>